<feature type="coiled-coil region" evidence="4">
    <location>
        <begin position="399"/>
        <end position="429"/>
    </location>
</feature>
<dbReference type="AlphaFoldDB" id="W9HDP0"/>
<evidence type="ECO:0000313" key="9">
    <source>
        <dbReference type="Proteomes" id="UP000019486"/>
    </source>
</evidence>
<evidence type="ECO:0000256" key="1">
    <source>
        <dbReference type="ARBA" id="ARBA00023224"/>
    </source>
</evidence>
<evidence type="ECO:0000259" key="7">
    <source>
        <dbReference type="PROSITE" id="PS50885"/>
    </source>
</evidence>
<feature type="coiled-coil region" evidence="4">
    <location>
        <begin position="165"/>
        <end position="192"/>
    </location>
</feature>
<dbReference type="PROSITE" id="PS50111">
    <property type="entry name" value="CHEMOTAXIS_TRANSDUC_2"/>
    <property type="match status" value="1"/>
</dbReference>
<dbReference type="Gene3D" id="6.10.340.10">
    <property type="match status" value="1"/>
</dbReference>
<comment type="caution">
    <text evidence="8">The sequence shown here is derived from an EMBL/GenBank/DDBJ whole genome shotgun (WGS) entry which is preliminary data.</text>
</comment>
<dbReference type="PANTHER" id="PTHR32089">
    <property type="entry name" value="METHYL-ACCEPTING CHEMOTAXIS PROTEIN MCPB"/>
    <property type="match status" value="1"/>
</dbReference>
<dbReference type="Pfam" id="PF00672">
    <property type="entry name" value="HAMP"/>
    <property type="match status" value="1"/>
</dbReference>
<dbReference type="GO" id="GO:0016020">
    <property type="term" value="C:membrane"/>
    <property type="evidence" value="ECO:0007669"/>
    <property type="project" value="InterPro"/>
</dbReference>
<dbReference type="Pfam" id="PF00015">
    <property type="entry name" value="MCPsignal"/>
    <property type="match status" value="1"/>
</dbReference>
<feature type="domain" description="HAMP" evidence="7">
    <location>
        <begin position="235"/>
        <end position="288"/>
    </location>
</feature>
<dbReference type="Proteomes" id="UP000019486">
    <property type="component" value="Unassembled WGS sequence"/>
</dbReference>
<name>W9HDP0_9PROT</name>
<keyword evidence="5" id="KW-0472">Membrane</keyword>
<accession>W9HDP0</accession>
<dbReference type="SMART" id="SM00283">
    <property type="entry name" value="MA"/>
    <property type="match status" value="1"/>
</dbReference>
<feature type="transmembrane region" description="Helical" evidence="5">
    <location>
        <begin position="12"/>
        <end position="33"/>
    </location>
</feature>
<feature type="transmembrane region" description="Helical" evidence="5">
    <location>
        <begin position="214"/>
        <end position="234"/>
    </location>
</feature>
<evidence type="ECO:0000256" key="2">
    <source>
        <dbReference type="ARBA" id="ARBA00029447"/>
    </source>
</evidence>
<keyword evidence="4" id="KW-0175">Coiled coil</keyword>
<evidence type="ECO:0000256" key="3">
    <source>
        <dbReference type="PROSITE-ProRule" id="PRU00284"/>
    </source>
</evidence>
<dbReference type="SUPFAM" id="SSF158472">
    <property type="entry name" value="HAMP domain-like"/>
    <property type="match status" value="1"/>
</dbReference>
<dbReference type="STRING" id="1385369.N825_01270"/>
<evidence type="ECO:0000256" key="4">
    <source>
        <dbReference type="SAM" id="Coils"/>
    </source>
</evidence>
<evidence type="ECO:0000256" key="5">
    <source>
        <dbReference type="SAM" id="Phobius"/>
    </source>
</evidence>
<gene>
    <name evidence="8" type="ORF">N825_01270</name>
</gene>
<dbReference type="PANTHER" id="PTHR32089:SF112">
    <property type="entry name" value="LYSOZYME-LIKE PROTEIN-RELATED"/>
    <property type="match status" value="1"/>
</dbReference>
<organism evidence="8 9">
    <name type="scientific">Skermanella stibiiresistens SB22</name>
    <dbReference type="NCBI Taxonomy" id="1385369"/>
    <lineage>
        <taxon>Bacteria</taxon>
        <taxon>Pseudomonadati</taxon>
        <taxon>Pseudomonadota</taxon>
        <taxon>Alphaproteobacteria</taxon>
        <taxon>Rhodospirillales</taxon>
        <taxon>Azospirillaceae</taxon>
        <taxon>Skermanella</taxon>
    </lineage>
</organism>
<sequence length="695" mass="74371">MPDFIRGLKIGFRIHTLTALSLGFLCVVSLVSLTSMVRIGHELTQVADRDMPISDLLRQITTHQLEQAVLFERMLREGEVSVAENRLEQVVAQFEALSHKTDEEFIKLETMIADARSTAEGTAAMNALVARVAFIKERHEAYEKGAEAILARIREQGVRTAPTTITALMTAAEELERNQTDLDEAIIDLLETVSVSTDESVTRARDDEARATTIIAVLSGVILALAATLSILIARGITRPVGKLTHAMTDLANGNLETEIVTPYFRDEIQEMSATMKVFRAGMARARELEEIQRVERAKRQRQAEELSQLVGIFGASIGAVFSRIVSSSTAMVDEATVMTRQSGDTLGMADEVASEATRSSESAGTLASASEEMLVSAQEIARQIEKSADVVNRAVAAAGNARDEVGRLQETAEQIEQVVELIRNISKQTNLLALNATIEASRAGDAGKGFAVVAAEVKQLATQTTKATEEIGARISGVRKVSTSSAGAITEITDLIGEVNSYISGIVSAVQEQDATLHEMVRNIDFVARSSGAVSGSVVGIKEQATTVGESAGGVRRFATDLKDESSSLSREVETFLKAMRGTNTDDDTFATHAIDRQAEATGGDGSGAVAWRGRVSEISSAHALLSPALRGTPGELIRISIDGLPRDLLARVALSKDGGTVIQFPLDLDHLQRMRSHIAGIAATGIAARKPAA</sequence>
<dbReference type="InterPro" id="IPR003660">
    <property type="entry name" value="HAMP_dom"/>
</dbReference>
<dbReference type="InterPro" id="IPR004089">
    <property type="entry name" value="MCPsignal_dom"/>
</dbReference>
<dbReference type="EMBL" id="AVFL01000001">
    <property type="protein sequence ID" value="EWY42836.1"/>
    <property type="molecule type" value="Genomic_DNA"/>
</dbReference>
<dbReference type="RefSeq" id="WP_037446000.1">
    <property type="nucleotide sequence ID" value="NZ_AVFL01000001.1"/>
</dbReference>
<dbReference type="Gene3D" id="1.10.287.950">
    <property type="entry name" value="Methyl-accepting chemotaxis protein"/>
    <property type="match status" value="1"/>
</dbReference>
<dbReference type="OrthoDB" id="3289104at2"/>
<keyword evidence="5" id="KW-1133">Transmembrane helix</keyword>
<reference evidence="8 9" key="1">
    <citation type="submission" date="2013-08" db="EMBL/GenBank/DDBJ databases">
        <title>The genome sequence of Skermanella stibiiresistens.</title>
        <authorList>
            <person name="Zhu W."/>
            <person name="Wang G."/>
        </authorList>
    </citation>
    <scope>NUCLEOTIDE SEQUENCE [LARGE SCALE GENOMIC DNA]</scope>
    <source>
        <strain evidence="8 9">SB22</strain>
    </source>
</reference>
<dbReference type="SMART" id="SM00304">
    <property type="entry name" value="HAMP"/>
    <property type="match status" value="1"/>
</dbReference>
<dbReference type="PROSITE" id="PS50885">
    <property type="entry name" value="HAMP"/>
    <property type="match status" value="1"/>
</dbReference>
<dbReference type="CDD" id="cd06225">
    <property type="entry name" value="HAMP"/>
    <property type="match status" value="1"/>
</dbReference>
<dbReference type="SUPFAM" id="SSF58104">
    <property type="entry name" value="Methyl-accepting chemotaxis protein (MCP) signaling domain"/>
    <property type="match status" value="1"/>
</dbReference>
<feature type="domain" description="Methyl-accepting transducer" evidence="6">
    <location>
        <begin position="321"/>
        <end position="560"/>
    </location>
</feature>
<keyword evidence="9" id="KW-1185">Reference proteome</keyword>
<evidence type="ECO:0008006" key="10">
    <source>
        <dbReference type="Google" id="ProtNLM"/>
    </source>
</evidence>
<evidence type="ECO:0000259" key="6">
    <source>
        <dbReference type="PROSITE" id="PS50111"/>
    </source>
</evidence>
<comment type="similarity">
    <text evidence="2">Belongs to the methyl-accepting chemotaxis (MCP) protein family.</text>
</comment>
<proteinExistence type="inferred from homology"/>
<dbReference type="GO" id="GO:0007165">
    <property type="term" value="P:signal transduction"/>
    <property type="evidence" value="ECO:0007669"/>
    <property type="project" value="UniProtKB-KW"/>
</dbReference>
<evidence type="ECO:0000313" key="8">
    <source>
        <dbReference type="EMBL" id="EWY42836.1"/>
    </source>
</evidence>
<keyword evidence="5" id="KW-0812">Transmembrane</keyword>
<protein>
    <recommendedName>
        <fullName evidence="10">Methyl-accepting chemotaxis protein</fullName>
    </recommendedName>
</protein>
<keyword evidence="1 3" id="KW-0807">Transducer</keyword>